<name>A0A6J5P2C0_9CAUD</name>
<dbReference type="GO" id="GO:0003700">
    <property type="term" value="F:DNA-binding transcription factor activity"/>
    <property type="evidence" value="ECO:0007669"/>
    <property type="project" value="InterPro"/>
</dbReference>
<dbReference type="EMBL" id="LR796780">
    <property type="protein sequence ID" value="CAB4165959.1"/>
    <property type="molecule type" value="Genomic_DNA"/>
</dbReference>
<evidence type="ECO:0000313" key="3">
    <source>
        <dbReference type="EMBL" id="CAB4173145.1"/>
    </source>
</evidence>
<protein>
    <recommendedName>
        <fullName evidence="1">HTH marR-type domain-containing protein</fullName>
    </recommendedName>
</protein>
<dbReference type="InterPro" id="IPR036390">
    <property type="entry name" value="WH_DNA-bd_sf"/>
</dbReference>
<sequence>MTGFQIPEQKALTEHEFQDRRRFCIVPIRAANDRKLSVGAWRTLVALCAYSSKGGIIWVSQKRIGDDIGISQPAVNRQVKRLKAWGYLERISHGVKGIKADTLRIVYAPELKTADAIAIAGENPIHLQTERHKTMGRPRKIVNNPNPVIRTGISQCGMDKVEMLQNGNEEQPTGHPTVHVSERSLAMDAPVSKRLLAMEALAAAYRAEGLPVPDRTRLLLEVTGAR</sequence>
<accession>A0A6J5P2C0</accession>
<dbReference type="Gene3D" id="1.10.10.10">
    <property type="entry name" value="Winged helix-like DNA-binding domain superfamily/Winged helix DNA-binding domain"/>
    <property type="match status" value="1"/>
</dbReference>
<gene>
    <name evidence="4" type="ORF">UFOVP1025_26</name>
    <name evidence="5" type="ORF">UFOVP1628_29</name>
    <name evidence="2" type="ORF">UFOVP852_8</name>
    <name evidence="3" type="ORF">UFOVP948_31</name>
</gene>
<proteinExistence type="predicted"/>
<feature type="domain" description="HTH marR-type" evidence="1">
    <location>
        <begin position="39"/>
        <end position="93"/>
    </location>
</feature>
<dbReference type="EMBL" id="LR796971">
    <property type="protein sequence ID" value="CAB4179034.1"/>
    <property type="molecule type" value="Genomic_DNA"/>
</dbReference>
<dbReference type="Pfam" id="PF12802">
    <property type="entry name" value="MarR_2"/>
    <property type="match status" value="1"/>
</dbReference>
<evidence type="ECO:0000313" key="4">
    <source>
        <dbReference type="EMBL" id="CAB4179034.1"/>
    </source>
</evidence>
<dbReference type="SUPFAM" id="SSF46785">
    <property type="entry name" value="Winged helix' DNA-binding domain"/>
    <property type="match status" value="1"/>
</dbReference>
<dbReference type="EMBL" id="LR797488">
    <property type="protein sequence ID" value="CAB4219925.1"/>
    <property type="molecule type" value="Genomic_DNA"/>
</dbReference>
<organism evidence="2">
    <name type="scientific">uncultured Caudovirales phage</name>
    <dbReference type="NCBI Taxonomy" id="2100421"/>
    <lineage>
        <taxon>Viruses</taxon>
        <taxon>Duplodnaviria</taxon>
        <taxon>Heunggongvirae</taxon>
        <taxon>Uroviricota</taxon>
        <taxon>Caudoviricetes</taxon>
        <taxon>Peduoviridae</taxon>
        <taxon>Maltschvirus</taxon>
        <taxon>Maltschvirus maltsch</taxon>
    </lineage>
</organism>
<evidence type="ECO:0000313" key="2">
    <source>
        <dbReference type="EMBL" id="CAB4165959.1"/>
    </source>
</evidence>
<dbReference type="EMBL" id="LR796896">
    <property type="protein sequence ID" value="CAB4173145.1"/>
    <property type="molecule type" value="Genomic_DNA"/>
</dbReference>
<reference evidence="2" key="1">
    <citation type="submission" date="2020-04" db="EMBL/GenBank/DDBJ databases">
        <authorList>
            <person name="Chiriac C."/>
            <person name="Salcher M."/>
            <person name="Ghai R."/>
            <person name="Kavagutti S V."/>
        </authorList>
    </citation>
    <scope>NUCLEOTIDE SEQUENCE</scope>
</reference>
<dbReference type="InterPro" id="IPR000835">
    <property type="entry name" value="HTH_MarR-typ"/>
</dbReference>
<dbReference type="InterPro" id="IPR036388">
    <property type="entry name" value="WH-like_DNA-bd_sf"/>
</dbReference>
<evidence type="ECO:0000259" key="1">
    <source>
        <dbReference type="Pfam" id="PF12802"/>
    </source>
</evidence>
<evidence type="ECO:0000313" key="5">
    <source>
        <dbReference type="EMBL" id="CAB4219925.1"/>
    </source>
</evidence>